<dbReference type="InterPro" id="IPR005693">
    <property type="entry name" value="Mce"/>
</dbReference>
<dbReference type="Pfam" id="PF02470">
    <property type="entry name" value="MlaD"/>
    <property type="match status" value="1"/>
</dbReference>
<comment type="caution">
    <text evidence="4">The sequence shown here is derived from an EMBL/GenBank/DDBJ whole genome shotgun (WGS) entry which is preliminary data.</text>
</comment>
<accession>A0A931B9C1</accession>
<gene>
    <name evidence="4" type="ORF">I2501_14685</name>
</gene>
<dbReference type="PANTHER" id="PTHR33371">
    <property type="entry name" value="INTERMEMBRANE PHOSPHOLIPID TRANSPORT SYSTEM BINDING PROTEIN MLAD-RELATED"/>
    <property type="match status" value="1"/>
</dbReference>
<evidence type="ECO:0000259" key="2">
    <source>
        <dbReference type="Pfam" id="PF02470"/>
    </source>
</evidence>
<dbReference type="InterPro" id="IPR003399">
    <property type="entry name" value="Mce/MlaD"/>
</dbReference>
<organism evidence="4 5">
    <name type="scientific">Streptacidiphilus fuscans</name>
    <dbReference type="NCBI Taxonomy" id="2789292"/>
    <lineage>
        <taxon>Bacteria</taxon>
        <taxon>Bacillati</taxon>
        <taxon>Actinomycetota</taxon>
        <taxon>Actinomycetes</taxon>
        <taxon>Kitasatosporales</taxon>
        <taxon>Streptomycetaceae</taxon>
        <taxon>Streptacidiphilus</taxon>
    </lineage>
</organism>
<protein>
    <submittedName>
        <fullName evidence="4">MCE family protein</fullName>
    </submittedName>
</protein>
<name>A0A931B9C1_9ACTN</name>
<dbReference type="EMBL" id="JADPRT010000005">
    <property type="protein sequence ID" value="MBF9069270.1"/>
    <property type="molecule type" value="Genomic_DNA"/>
</dbReference>
<feature type="domain" description="Mammalian cell entry C-terminal" evidence="3">
    <location>
        <begin position="122"/>
        <end position="295"/>
    </location>
</feature>
<sequence>MLTAATKIKNLAFLAVAVLALGDIGIRYADLGHDVGLSGTYDVHVQLAQTGGLFQDADVTYRGVSVGRVGPITLTPQGVDADLRINDSAPHIPDQLHAVVASLSAVGEQYLDLQPNTSSGPYLHNGSVVPQSVTQTPPPVSTMLTSVNALAQSVPLQSLQTVVDELGKGFSGQGSNLQALLDTSHQFLTAAQRAAPATTQLITDGSSVLATQQAESGAITSFATSADQLAAQLDASDTDLRRLITAVPEADTQITGLLQDLDPQLSVLLANLTTTADVAMTRQNGIQELLVELPPAVAAGSTAITASGAHVGLSLTFFAPLPCTAGYGGTQYRNGLDTGPAPALNTAASCTEPASSGDVRGAAHAPAPAVPAPTVPGELANTATGGSAALLDASAAGPKDLAGLLGMGDLTR</sequence>
<dbReference type="Pfam" id="PF11887">
    <property type="entry name" value="Mce4_CUP1"/>
    <property type="match status" value="1"/>
</dbReference>
<evidence type="ECO:0000256" key="1">
    <source>
        <dbReference type="SAM" id="MobiDB-lite"/>
    </source>
</evidence>
<reference evidence="4" key="1">
    <citation type="submission" date="2020-11" db="EMBL/GenBank/DDBJ databases">
        <title>Isolation and identification of active actinomycetes.</title>
        <authorList>
            <person name="Yu B."/>
        </authorList>
    </citation>
    <scope>NUCLEOTIDE SEQUENCE</scope>
    <source>
        <strain evidence="4">NEAU-YB345</strain>
    </source>
</reference>
<dbReference type="RefSeq" id="WP_196194424.1">
    <property type="nucleotide sequence ID" value="NZ_JADPRT010000005.1"/>
</dbReference>
<dbReference type="AlphaFoldDB" id="A0A931B9C1"/>
<dbReference type="InterPro" id="IPR024516">
    <property type="entry name" value="Mce_C"/>
</dbReference>
<keyword evidence="5" id="KW-1185">Reference proteome</keyword>
<evidence type="ECO:0000313" key="4">
    <source>
        <dbReference type="EMBL" id="MBF9069270.1"/>
    </source>
</evidence>
<evidence type="ECO:0000313" key="5">
    <source>
        <dbReference type="Proteomes" id="UP000657385"/>
    </source>
</evidence>
<feature type="domain" description="Mce/MlaD" evidence="2">
    <location>
        <begin position="40"/>
        <end position="115"/>
    </location>
</feature>
<dbReference type="GO" id="GO:0005576">
    <property type="term" value="C:extracellular region"/>
    <property type="evidence" value="ECO:0007669"/>
    <property type="project" value="TreeGrafter"/>
</dbReference>
<dbReference type="PANTHER" id="PTHR33371:SF16">
    <property type="entry name" value="MCE-FAMILY PROTEIN MCE3F"/>
    <property type="match status" value="1"/>
</dbReference>
<feature type="region of interest" description="Disordered" evidence="1">
    <location>
        <begin position="347"/>
        <end position="380"/>
    </location>
</feature>
<dbReference type="InterPro" id="IPR052336">
    <property type="entry name" value="MlaD_Phospholipid_Transporter"/>
</dbReference>
<evidence type="ECO:0000259" key="3">
    <source>
        <dbReference type="Pfam" id="PF11887"/>
    </source>
</evidence>
<dbReference type="NCBIfam" id="TIGR00996">
    <property type="entry name" value="Mtu_fam_mce"/>
    <property type="match status" value="1"/>
</dbReference>
<dbReference type="Proteomes" id="UP000657385">
    <property type="component" value="Unassembled WGS sequence"/>
</dbReference>
<proteinExistence type="predicted"/>